<gene>
    <name evidence="1" type="ORF">Hypma_004513</name>
</gene>
<dbReference type="Proteomes" id="UP000076154">
    <property type="component" value="Unassembled WGS sequence"/>
</dbReference>
<name>A0A369JZT5_HYPMA</name>
<organism evidence="1 2">
    <name type="scientific">Hypsizygus marmoreus</name>
    <name type="common">White beech mushroom</name>
    <name type="synonym">Agaricus marmoreus</name>
    <dbReference type="NCBI Taxonomy" id="39966"/>
    <lineage>
        <taxon>Eukaryota</taxon>
        <taxon>Fungi</taxon>
        <taxon>Dikarya</taxon>
        <taxon>Basidiomycota</taxon>
        <taxon>Agaricomycotina</taxon>
        <taxon>Agaricomycetes</taxon>
        <taxon>Agaricomycetidae</taxon>
        <taxon>Agaricales</taxon>
        <taxon>Tricholomatineae</taxon>
        <taxon>Lyophyllaceae</taxon>
        <taxon>Hypsizygus</taxon>
    </lineage>
</organism>
<keyword evidence="2" id="KW-1185">Reference proteome</keyword>
<comment type="caution">
    <text evidence="1">The sequence shown here is derived from an EMBL/GenBank/DDBJ whole genome shotgun (WGS) entry which is preliminary data.</text>
</comment>
<sequence length="241" mass="27414">MSLQNIYTQPQILWSQLTELDFFQMALAAMPILKVLKQCGQLKSCHLWVEHGEHRFPTLESIGSEDIKLAHLRLLVVGGKISQGNRFFARLFVPSLADLCLTMEYPHAFADVSAMLRASRTSLKIFQYDSNKATHLPEVLELEDLLKSFPSLVELNSSLKFPSSTLERVFQRELLPRVEVLNCIVGMDELDAFFSMLINRRSRPGSSCGLRKVWITFTEDAKESGEERSQSISDKYGITRV</sequence>
<dbReference type="EMBL" id="LUEZ02000017">
    <property type="protein sequence ID" value="RDB27258.1"/>
    <property type="molecule type" value="Genomic_DNA"/>
</dbReference>
<dbReference type="AlphaFoldDB" id="A0A369JZT5"/>
<dbReference type="InParanoid" id="A0A369JZT5"/>
<evidence type="ECO:0008006" key="3">
    <source>
        <dbReference type="Google" id="ProtNLM"/>
    </source>
</evidence>
<proteinExistence type="predicted"/>
<protein>
    <recommendedName>
        <fullName evidence="3">F-box domain-containing protein</fullName>
    </recommendedName>
</protein>
<evidence type="ECO:0000313" key="2">
    <source>
        <dbReference type="Proteomes" id="UP000076154"/>
    </source>
</evidence>
<evidence type="ECO:0000313" key="1">
    <source>
        <dbReference type="EMBL" id="RDB27258.1"/>
    </source>
</evidence>
<reference evidence="1" key="1">
    <citation type="submission" date="2018-04" db="EMBL/GenBank/DDBJ databases">
        <title>Whole genome sequencing of Hypsizygus marmoreus.</title>
        <authorList>
            <person name="Choi I.-G."/>
            <person name="Min B."/>
            <person name="Kim J.-G."/>
            <person name="Kim S."/>
            <person name="Oh Y.-L."/>
            <person name="Kong W.-S."/>
            <person name="Park H."/>
            <person name="Jeong J."/>
            <person name="Song E.-S."/>
        </authorList>
    </citation>
    <scope>NUCLEOTIDE SEQUENCE [LARGE SCALE GENOMIC DNA]</scope>
    <source>
        <strain evidence="1">51987-8</strain>
    </source>
</reference>
<accession>A0A369JZT5</accession>